<evidence type="ECO:0000256" key="2">
    <source>
        <dbReference type="ARBA" id="ARBA00022490"/>
    </source>
</evidence>
<comment type="caution">
    <text evidence="4">The sequence shown here is derived from an EMBL/GenBank/DDBJ whole genome shotgun (WGS) entry which is preliminary data.</text>
</comment>
<gene>
    <name evidence="4" type="primary">PDRG1</name>
    <name evidence="4" type="ORF">BG011_004534</name>
</gene>
<evidence type="ECO:0000313" key="5">
    <source>
        <dbReference type="Proteomes" id="UP000726737"/>
    </source>
</evidence>
<dbReference type="OrthoDB" id="20282at2759"/>
<dbReference type="EMBL" id="JAAAJA010000003">
    <property type="protein sequence ID" value="KAG0267500.1"/>
    <property type="molecule type" value="Genomic_DNA"/>
</dbReference>
<protein>
    <submittedName>
        <fullName evidence="4">P53 and DNA damage-regulated protein 1</fullName>
    </submittedName>
</protein>
<dbReference type="PANTHER" id="PTHR21162:SF0">
    <property type="entry name" value="P53 AND DNA DAMAGE-REGULATED PROTEIN 1"/>
    <property type="match status" value="1"/>
</dbReference>
<evidence type="ECO:0000256" key="1">
    <source>
        <dbReference type="ARBA" id="ARBA00004496"/>
    </source>
</evidence>
<proteinExistence type="predicted"/>
<name>A0A9P6UBF4_9FUNG</name>
<keyword evidence="3" id="KW-0143">Chaperone</keyword>
<keyword evidence="5" id="KW-1185">Reference proteome</keyword>
<keyword evidence="2" id="KW-0963">Cytoplasm</keyword>
<reference evidence="4" key="1">
    <citation type="journal article" date="2020" name="Fungal Divers.">
        <title>Resolving the Mortierellaceae phylogeny through synthesis of multi-gene phylogenetics and phylogenomics.</title>
        <authorList>
            <person name="Vandepol N."/>
            <person name="Liber J."/>
            <person name="Desiro A."/>
            <person name="Na H."/>
            <person name="Kennedy M."/>
            <person name="Barry K."/>
            <person name="Grigoriev I.V."/>
            <person name="Miller A.N."/>
            <person name="O'Donnell K."/>
            <person name="Stajich J.E."/>
            <person name="Bonito G."/>
        </authorList>
    </citation>
    <scope>NUCLEOTIDE SEQUENCE</scope>
    <source>
        <strain evidence="4">KOD948</strain>
    </source>
</reference>
<dbReference type="PANTHER" id="PTHR21162">
    <property type="entry name" value="P53 AND DNA DAMAGE-REGULATED PROTEIN"/>
    <property type="match status" value="1"/>
</dbReference>
<dbReference type="GO" id="GO:0005737">
    <property type="term" value="C:cytoplasm"/>
    <property type="evidence" value="ECO:0007669"/>
    <property type="project" value="UniProtKB-SubCell"/>
</dbReference>
<dbReference type="Proteomes" id="UP000726737">
    <property type="component" value="Unassembled WGS sequence"/>
</dbReference>
<dbReference type="AlphaFoldDB" id="A0A9P6UBF4"/>
<organism evidence="4 5">
    <name type="scientific">Mortierella polycephala</name>
    <dbReference type="NCBI Taxonomy" id="41804"/>
    <lineage>
        <taxon>Eukaryota</taxon>
        <taxon>Fungi</taxon>
        <taxon>Fungi incertae sedis</taxon>
        <taxon>Mucoromycota</taxon>
        <taxon>Mortierellomycotina</taxon>
        <taxon>Mortierellomycetes</taxon>
        <taxon>Mortierellales</taxon>
        <taxon>Mortierellaceae</taxon>
        <taxon>Mortierella</taxon>
    </lineage>
</organism>
<accession>A0A9P6UBF4</accession>
<sequence>MELVSNLQKRELIAEEILTNKELIVDYDRRRNSNREALSKLKKDLSEEKKVWVNLGDLFIKMPKGNVETMIKKAAGIYSPKHVTVDHILICVASRFDYVDQNTLDTEILEIREVMKEKVVELEKLEGGDGSKSRAFQLKGMASK</sequence>
<evidence type="ECO:0000313" key="4">
    <source>
        <dbReference type="EMBL" id="KAG0267500.1"/>
    </source>
</evidence>
<dbReference type="CDD" id="cd22860">
    <property type="entry name" value="PDRG1"/>
    <property type="match status" value="1"/>
</dbReference>
<evidence type="ECO:0000256" key="3">
    <source>
        <dbReference type="ARBA" id="ARBA00023186"/>
    </source>
</evidence>
<comment type="subcellular location">
    <subcellularLocation>
        <location evidence="1">Cytoplasm</location>
    </subcellularLocation>
</comment>
<dbReference type="InterPro" id="IPR030482">
    <property type="entry name" value="PDRG1"/>
</dbReference>